<sequence>MKTKNTKLFAILLIVATVTATTFPSVAQRRSTQRNQEKNTPVERTERSRRNTVREKSTFKKREIQRRTPKEPATRAKRSNRSENRSNLKSTSPGKTNNKPAAVNRSGRKRYNNSVRRSTSTRANTEDARVRANPENKRKVYRLDKNDNRYRTNKNYKGSKKYWNRRRAPNHVHYRKHTKNYYANYNYYNHNHWDHKWERYRWDLNSWRDYYNSYHPYSYRFHKHYYHHPKFGHVIRTFASRPWFFVHNHNRYYIYNGHFFRFFRGVGYVLVDMPYGIVFEQLPPVKEQVYINGYPYFRVGNLFFELTTHGFRLVHYPERYFAYNNGYYNDGYYYEDDNYYYD</sequence>
<proteinExistence type="predicted"/>
<feature type="compositionally biased region" description="Basic and acidic residues" evidence="1">
    <location>
        <begin position="124"/>
        <end position="150"/>
    </location>
</feature>
<protein>
    <submittedName>
        <fullName evidence="3">Uncharacterized protein</fullName>
    </submittedName>
</protein>
<dbReference type="AlphaFoldDB" id="A0A1M6L9G0"/>
<feature type="compositionally biased region" description="Polar residues" evidence="1">
    <location>
        <begin position="87"/>
        <end position="99"/>
    </location>
</feature>
<feature type="chain" id="PRO_5012160964" evidence="2">
    <location>
        <begin position="28"/>
        <end position="342"/>
    </location>
</feature>
<evidence type="ECO:0000313" key="4">
    <source>
        <dbReference type="Proteomes" id="UP000184050"/>
    </source>
</evidence>
<keyword evidence="2" id="KW-0732">Signal</keyword>
<evidence type="ECO:0000256" key="1">
    <source>
        <dbReference type="SAM" id="MobiDB-lite"/>
    </source>
</evidence>
<dbReference type="OrthoDB" id="1122251at2"/>
<feature type="compositionally biased region" description="Basic and acidic residues" evidence="1">
    <location>
        <begin position="35"/>
        <end position="86"/>
    </location>
</feature>
<keyword evidence="4" id="KW-1185">Reference proteome</keyword>
<accession>A0A1M6L9G0</accession>
<feature type="region of interest" description="Disordered" evidence="1">
    <location>
        <begin position="27"/>
        <end position="155"/>
    </location>
</feature>
<organism evidence="3 4">
    <name type="scientific">Tangfeifania diversioriginum</name>
    <dbReference type="NCBI Taxonomy" id="1168035"/>
    <lineage>
        <taxon>Bacteria</taxon>
        <taxon>Pseudomonadati</taxon>
        <taxon>Bacteroidota</taxon>
        <taxon>Bacteroidia</taxon>
        <taxon>Marinilabiliales</taxon>
        <taxon>Prolixibacteraceae</taxon>
        <taxon>Tangfeifania</taxon>
    </lineage>
</organism>
<feature type="signal peptide" evidence="2">
    <location>
        <begin position="1"/>
        <end position="27"/>
    </location>
</feature>
<gene>
    <name evidence="3" type="ORF">SAMN05444280_12610</name>
</gene>
<name>A0A1M6L9G0_9BACT</name>
<evidence type="ECO:0000313" key="3">
    <source>
        <dbReference type="EMBL" id="SHJ67739.1"/>
    </source>
</evidence>
<evidence type="ECO:0000256" key="2">
    <source>
        <dbReference type="SAM" id="SignalP"/>
    </source>
</evidence>
<feature type="compositionally biased region" description="Polar residues" evidence="1">
    <location>
        <begin position="112"/>
        <end position="123"/>
    </location>
</feature>
<dbReference type="RefSeq" id="WP_073171411.1">
    <property type="nucleotide sequence ID" value="NZ_FQZE01000026.1"/>
</dbReference>
<dbReference type="Proteomes" id="UP000184050">
    <property type="component" value="Unassembled WGS sequence"/>
</dbReference>
<reference evidence="3 4" key="1">
    <citation type="submission" date="2016-11" db="EMBL/GenBank/DDBJ databases">
        <authorList>
            <person name="Jaros S."/>
            <person name="Januszkiewicz K."/>
            <person name="Wedrychowicz H."/>
        </authorList>
    </citation>
    <scope>NUCLEOTIDE SEQUENCE [LARGE SCALE GENOMIC DNA]</scope>
    <source>
        <strain evidence="3 4">DSM 27063</strain>
    </source>
</reference>
<dbReference type="EMBL" id="FQZE01000026">
    <property type="protein sequence ID" value="SHJ67739.1"/>
    <property type="molecule type" value="Genomic_DNA"/>
</dbReference>
<dbReference type="STRING" id="1168035.SAMN05444280_12610"/>